<accession>A0A4P7NM95</accession>
<evidence type="ECO:0000259" key="20">
    <source>
        <dbReference type="PROSITE" id="PS51085"/>
    </source>
</evidence>
<keyword evidence="12" id="KW-0249">Electron transport</keyword>
<dbReference type="Gene3D" id="1.10.1060.10">
    <property type="entry name" value="Alpha-helical ferredoxin"/>
    <property type="match status" value="1"/>
</dbReference>
<dbReference type="Pfam" id="PF13085">
    <property type="entry name" value="Fer2_3"/>
    <property type="match status" value="1"/>
</dbReference>
<dbReference type="Gene3D" id="3.60.40.10">
    <property type="entry name" value="PPM-type phosphatase domain"/>
    <property type="match status" value="1"/>
</dbReference>
<dbReference type="InterPro" id="IPR006058">
    <property type="entry name" value="2Fe2S_fd_BS"/>
</dbReference>
<dbReference type="EC" id="1.3.5.1" evidence="5 18"/>
<dbReference type="Gene3D" id="3.10.20.30">
    <property type="match status" value="1"/>
</dbReference>
<keyword evidence="18" id="KW-0999">Mitochondrion inner membrane</keyword>
<keyword evidence="7" id="KW-0813">Transport</keyword>
<dbReference type="Proteomes" id="UP000294847">
    <property type="component" value="Chromosome 5"/>
</dbReference>
<dbReference type="PROSITE" id="PS51379">
    <property type="entry name" value="4FE4S_FER_2"/>
    <property type="match status" value="1"/>
</dbReference>
<comment type="cofactor">
    <cofactor evidence="18">
        <name>[2Fe-2S] cluster</name>
        <dbReference type="ChEBI" id="CHEBI:190135"/>
    </cofactor>
    <text evidence="18">Binds 1 [2Fe-2S] cluster.</text>
</comment>
<dbReference type="NCBIfam" id="NF004616">
    <property type="entry name" value="PRK05950.1"/>
    <property type="match status" value="1"/>
</dbReference>
<dbReference type="InterPro" id="IPR050573">
    <property type="entry name" value="SDH/FRD_Iron-Sulfur"/>
</dbReference>
<evidence type="ECO:0000256" key="2">
    <source>
        <dbReference type="ARBA" id="ARBA00004788"/>
    </source>
</evidence>
<feature type="domain" description="4Fe-4S ferredoxin-type" evidence="21">
    <location>
        <begin position="177"/>
        <end position="207"/>
    </location>
</feature>
<dbReference type="FunFam" id="1.10.1060.10:FF:000001">
    <property type="entry name" value="Succinate dehydrogenase iron-sulfur subunit SdhB"/>
    <property type="match status" value="1"/>
</dbReference>
<proteinExistence type="inferred from homology"/>
<dbReference type="PROSITE" id="PS51085">
    <property type="entry name" value="2FE2S_FER_2"/>
    <property type="match status" value="1"/>
</dbReference>
<dbReference type="Pfam" id="PF13183">
    <property type="entry name" value="Fer4_8"/>
    <property type="match status" value="1"/>
</dbReference>
<evidence type="ECO:0000256" key="10">
    <source>
        <dbReference type="ARBA" id="ARBA00022714"/>
    </source>
</evidence>
<evidence type="ECO:0000259" key="22">
    <source>
        <dbReference type="PROSITE" id="PS51746"/>
    </source>
</evidence>
<comment type="subunit">
    <text evidence="4">Component of complex II composed of four subunits: a flavoprotein (FP), an iron-sulfur protein (IP), and a cytochrome b composed of a large and a small subunit.</text>
</comment>
<evidence type="ECO:0000256" key="12">
    <source>
        <dbReference type="ARBA" id="ARBA00022982"/>
    </source>
</evidence>
<dbReference type="InterPro" id="IPR017896">
    <property type="entry name" value="4Fe4S_Fe-S-bd"/>
</dbReference>
<evidence type="ECO:0000256" key="14">
    <source>
        <dbReference type="ARBA" id="ARBA00023004"/>
    </source>
</evidence>
<evidence type="ECO:0000256" key="11">
    <source>
        <dbReference type="ARBA" id="ARBA00022723"/>
    </source>
</evidence>
<dbReference type="InterPro" id="IPR001041">
    <property type="entry name" value="2Fe-2S_ferredoxin-type"/>
</dbReference>
<protein>
    <recommendedName>
        <fullName evidence="6 18">Succinate dehydrogenase [ubiquinone] iron-sulfur subunit, mitochondrial</fullName>
        <ecNumber evidence="5 18">1.3.5.1</ecNumber>
    </recommendedName>
</protein>
<dbReference type="PROSITE" id="PS00197">
    <property type="entry name" value="2FE2S_FER_1"/>
    <property type="match status" value="1"/>
</dbReference>
<keyword evidence="13" id="KW-0560">Oxidoreductase</keyword>
<evidence type="ECO:0000256" key="19">
    <source>
        <dbReference type="SAM" id="MobiDB-lite"/>
    </source>
</evidence>
<dbReference type="InterPro" id="IPR025192">
    <property type="entry name" value="Succ_DH/fum_Rdtase_N"/>
</dbReference>
<keyword evidence="18" id="KW-0472">Membrane</keyword>
<comment type="similarity">
    <text evidence="3 18">Belongs to the succinate dehydrogenase/fumarate reductase iron-sulfur protein family.</text>
</comment>
<dbReference type="GO" id="GO:0008177">
    <property type="term" value="F:succinate dehydrogenase (quinone) activity"/>
    <property type="evidence" value="ECO:0007669"/>
    <property type="project" value="UniProtKB-EC"/>
</dbReference>
<dbReference type="GO" id="GO:0051538">
    <property type="term" value="F:3 iron, 4 sulfur cluster binding"/>
    <property type="evidence" value="ECO:0007669"/>
    <property type="project" value="UniProtKB-KW"/>
</dbReference>
<dbReference type="GO" id="GO:0009055">
    <property type="term" value="F:electron transfer activity"/>
    <property type="evidence" value="ECO:0007669"/>
    <property type="project" value="InterPro"/>
</dbReference>
<dbReference type="FunFam" id="3.10.20.30:FF:000007">
    <property type="entry name" value="Succinate dehydrogenase [ubiquinone] iron-sulfur subunit, mitochondrial"/>
    <property type="match status" value="1"/>
</dbReference>
<dbReference type="EMBL" id="CP034208">
    <property type="protein sequence ID" value="QBZ63200.1"/>
    <property type="molecule type" value="Genomic_DNA"/>
</dbReference>
<evidence type="ECO:0000256" key="1">
    <source>
        <dbReference type="ARBA" id="ARBA00004443"/>
    </source>
</evidence>
<dbReference type="InterPro" id="IPR017900">
    <property type="entry name" value="4Fe4S_Fe_S_CS"/>
</dbReference>
<dbReference type="InterPro" id="IPR001932">
    <property type="entry name" value="PPM-type_phosphatase-like_dom"/>
</dbReference>
<evidence type="ECO:0000313" key="23">
    <source>
        <dbReference type="EMBL" id="QBZ63200.1"/>
    </source>
</evidence>
<organism evidence="23 24">
    <name type="scientific">Pyricularia oryzae</name>
    <name type="common">Rice blast fungus</name>
    <name type="synonym">Magnaporthe oryzae</name>
    <dbReference type="NCBI Taxonomy" id="318829"/>
    <lineage>
        <taxon>Eukaryota</taxon>
        <taxon>Fungi</taxon>
        <taxon>Dikarya</taxon>
        <taxon>Ascomycota</taxon>
        <taxon>Pezizomycotina</taxon>
        <taxon>Sordariomycetes</taxon>
        <taxon>Sordariomycetidae</taxon>
        <taxon>Magnaporthales</taxon>
        <taxon>Pyriculariaceae</taxon>
        <taxon>Pyricularia</taxon>
    </lineage>
</organism>
<evidence type="ECO:0000256" key="18">
    <source>
        <dbReference type="RuleBase" id="RU361237"/>
    </source>
</evidence>
<evidence type="ECO:0000313" key="24">
    <source>
        <dbReference type="Proteomes" id="UP000294847"/>
    </source>
</evidence>
<dbReference type="InterPro" id="IPR036457">
    <property type="entry name" value="PPM-type-like_dom_sf"/>
</dbReference>
<dbReference type="GO" id="GO:0005743">
    <property type="term" value="C:mitochondrial inner membrane"/>
    <property type="evidence" value="ECO:0007669"/>
    <property type="project" value="UniProtKB-SubCell"/>
</dbReference>
<dbReference type="PANTHER" id="PTHR11921:SF29">
    <property type="entry name" value="SUCCINATE DEHYDROGENASE [UBIQUINONE] IRON-SULFUR SUBUNIT, MITOCHONDRIAL"/>
    <property type="match status" value="1"/>
</dbReference>
<dbReference type="InterPro" id="IPR009051">
    <property type="entry name" value="Helical_ferredxn"/>
</dbReference>
<dbReference type="CDD" id="cd00207">
    <property type="entry name" value="fer2"/>
    <property type="match status" value="1"/>
</dbReference>
<dbReference type="GO" id="GO:0046872">
    <property type="term" value="F:metal ion binding"/>
    <property type="evidence" value="ECO:0007669"/>
    <property type="project" value="UniProtKB-KW"/>
</dbReference>
<evidence type="ECO:0000256" key="13">
    <source>
        <dbReference type="ARBA" id="ARBA00023002"/>
    </source>
</evidence>
<dbReference type="SUPFAM" id="SSF46548">
    <property type="entry name" value="alpha-helical ferredoxin"/>
    <property type="match status" value="1"/>
</dbReference>
<dbReference type="SMR" id="A0A4P7NM95"/>
<keyword evidence="9" id="KW-0816">Tricarboxylic acid cycle</keyword>
<feature type="domain" description="PPM-type phosphatase" evidence="22">
    <location>
        <begin position="394"/>
        <end position="713"/>
    </location>
</feature>
<name>A0A4P7NM95_PYROR</name>
<evidence type="ECO:0000256" key="3">
    <source>
        <dbReference type="ARBA" id="ARBA00009433"/>
    </source>
</evidence>
<feature type="domain" description="2Fe-2S ferredoxin-type" evidence="20">
    <location>
        <begin position="56"/>
        <end position="135"/>
    </location>
</feature>
<evidence type="ECO:0000256" key="5">
    <source>
        <dbReference type="ARBA" id="ARBA00012792"/>
    </source>
</evidence>
<evidence type="ECO:0000256" key="6">
    <source>
        <dbReference type="ARBA" id="ARBA00016766"/>
    </source>
</evidence>
<evidence type="ECO:0000256" key="16">
    <source>
        <dbReference type="ARBA" id="ARBA00023291"/>
    </source>
</evidence>
<evidence type="ECO:0000256" key="9">
    <source>
        <dbReference type="ARBA" id="ARBA00022532"/>
    </source>
</evidence>
<keyword evidence="10 18" id="KW-0001">2Fe-2S</keyword>
<dbReference type="UniPathway" id="UPA00223">
    <property type="reaction ID" value="UER01006"/>
</dbReference>
<dbReference type="GO" id="GO:0006099">
    <property type="term" value="P:tricarboxylic acid cycle"/>
    <property type="evidence" value="ECO:0007669"/>
    <property type="project" value="UniProtKB-UniPathway"/>
</dbReference>
<keyword evidence="15 18" id="KW-0411">Iron-sulfur</keyword>
<dbReference type="InterPro" id="IPR012675">
    <property type="entry name" value="Beta-grasp_dom_sf"/>
</dbReference>
<reference evidence="23 24" key="1">
    <citation type="journal article" date="2019" name="Mol. Biol. Evol.">
        <title>Blast fungal genomes show frequent chromosomal changes, gene gains and losses, and effector gene turnover.</title>
        <authorList>
            <person name="Gomez Luciano L.B."/>
            <person name="Jason Tsai I."/>
            <person name="Chuma I."/>
            <person name="Tosa Y."/>
            <person name="Chen Y.H."/>
            <person name="Li J.Y."/>
            <person name="Li M.Y."/>
            <person name="Jade Lu M.Y."/>
            <person name="Nakayashiki H."/>
            <person name="Li W.H."/>
        </authorList>
    </citation>
    <scope>NUCLEOTIDE SEQUENCE [LARGE SCALE GENOMIC DNA]</scope>
    <source>
        <strain evidence="23">MZ5-1-6</strain>
    </source>
</reference>
<keyword evidence="16 18" id="KW-0003">3Fe-4S</keyword>
<feature type="region of interest" description="Disordered" evidence="19">
    <location>
        <begin position="460"/>
        <end position="480"/>
    </location>
</feature>
<dbReference type="GO" id="GO:0051539">
    <property type="term" value="F:4 iron, 4 sulfur cluster binding"/>
    <property type="evidence" value="ECO:0007669"/>
    <property type="project" value="UniProtKB-KW"/>
</dbReference>
<dbReference type="InterPro" id="IPR036010">
    <property type="entry name" value="2Fe-2S_ferredoxin-like_sf"/>
</dbReference>
<feature type="region of interest" description="Disordered" evidence="19">
    <location>
        <begin position="336"/>
        <end position="360"/>
    </location>
</feature>
<evidence type="ECO:0000256" key="4">
    <source>
        <dbReference type="ARBA" id="ARBA00011421"/>
    </source>
</evidence>
<dbReference type="SUPFAM" id="SSF54292">
    <property type="entry name" value="2Fe-2S ferredoxin-like"/>
    <property type="match status" value="1"/>
</dbReference>
<comment type="pathway">
    <text evidence="2 18">Carbohydrate metabolism; tricarboxylic acid cycle; fumarate from succinate (eukaryal route): step 1/1.</text>
</comment>
<dbReference type="SUPFAM" id="SSF81606">
    <property type="entry name" value="PP2C-like"/>
    <property type="match status" value="1"/>
</dbReference>
<sequence length="729" mass="79193">MASLRSTTRLFASARPSAALRKPAMVSVRSMASVGESESKMKTFQIYRWDPSQPSEKPRMQTYTLDLNKTGPMVLDALVRIKNELDPTLTFRRSCREGICGSCAMNINGTNTLACLCRIPTEASSEVKIYPLPHTYVVKDLVPDLTHFYKQYRSIKPYLQRDEPAPDGKEYRQSKEDRRKLDGLYECILCACCSTSCPSYWWNSEEYLGPAILLQSYRWLADSRDQRKVERRLALDNSMSLYRCHTILNCTRTCPKGLNPAKAIAEIKKEMAFCETALLKFFEKPQSTGRRRGTGLVAARAGRQALRADYACDGSGNEESTGYLFSGASHLSSPIARQGRQLSLNTPRRWASSAAAPPPASQMPFTYSVAASYIGKDRPYDPATHVFHFNPHHRIQPNNNKRLRPESGQDAFFVSRVGDTGGVALGVADGVGGWMDSGVDPADFSHGLCGNMASVAYAHRPSAPPAGAQDQQLPSAPAASPPLTARRLLQLGYDAVCADRSIPAGGSTAVVALLQPEGTLEVANLGDSGFVQLRANAVHAASTPQIHAFNTPFQLSVIPPGIMARMAMFGGAQLSDMPRDAEVTRHGLRHGDVLVFASDGVWDNLFNQDILRVVCSSMAAVGAWEATDSGTKVAADLTPFTRPDVVAADQGAKAKPVVTLQSLIATEITAAAKAASVNRKLDGPFAKEVKKYFPRDNWRGGKVDDICVVVAIVSEGSAAASEPKLKSRL</sequence>
<comment type="cofactor">
    <cofactor evidence="18">
        <name>[4Fe-4S] cluster</name>
        <dbReference type="ChEBI" id="CHEBI:49883"/>
    </cofactor>
    <text evidence="18">Binds 1 [4Fe-4S] cluster.</text>
</comment>
<evidence type="ECO:0000259" key="21">
    <source>
        <dbReference type="PROSITE" id="PS51379"/>
    </source>
</evidence>
<keyword evidence="11 18" id="KW-0479">Metal-binding</keyword>
<dbReference type="AlphaFoldDB" id="A0A4P7NM95"/>
<dbReference type="NCBIfam" id="TIGR00384">
    <property type="entry name" value="dhsB"/>
    <property type="match status" value="1"/>
</dbReference>
<dbReference type="PANTHER" id="PTHR11921">
    <property type="entry name" value="SUCCINATE DEHYDROGENASE IRON-SULFUR PROTEIN"/>
    <property type="match status" value="1"/>
</dbReference>
<dbReference type="GO" id="GO:0022904">
    <property type="term" value="P:respiratory electron transport chain"/>
    <property type="evidence" value="ECO:0007669"/>
    <property type="project" value="TreeGrafter"/>
</dbReference>
<evidence type="ECO:0000256" key="8">
    <source>
        <dbReference type="ARBA" id="ARBA00022485"/>
    </source>
</evidence>
<evidence type="ECO:0000256" key="7">
    <source>
        <dbReference type="ARBA" id="ARBA00022448"/>
    </source>
</evidence>
<evidence type="ECO:0000256" key="15">
    <source>
        <dbReference type="ARBA" id="ARBA00023014"/>
    </source>
</evidence>
<evidence type="ECO:0000256" key="17">
    <source>
        <dbReference type="ARBA" id="ARBA00049220"/>
    </source>
</evidence>
<comment type="catalytic activity">
    <reaction evidence="17">
        <text>a quinone + succinate = fumarate + a quinol</text>
        <dbReference type="Rhea" id="RHEA:40523"/>
        <dbReference type="ChEBI" id="CHEBI:24646"/>
        <dbReference type="ChEBI" id="CHEBI:29806"/>
        <dbReference type="ChEBI" id="CHEBI:30031"/>
        <dbReference type="ChEBI" id="CHEBI:132124"/>
        <dbReference type="EC" id="1.3.5.1"/>
    </reaction>
</comment>
<comment type="function">
    <text evidence="18">Iron-sulfur protein (IP) subunit of succinate dehydrogenase (SDH) that is involved in complex II of the mitochondrial electron transport chain and is responsible for transferring electrons from succinate to ubiquinone (coenzyme Q).</text>
</comment>
<gene>
    <name evidence="23" type="ORF">PoMZ_12097</name>
</gene>
<dbReference type="PROSITE" id="PS51746">
    <property type="entry name" value="PPM_2"/>
    <property type="match status" value="1"/>
</dbReference>
<dbReference type="InterPro" id="IPR004489">
    <property type="entry name" value="Succ_DH/fum_Rdtase_Fe-S"/>
</dbReference>
<keyword evidence="14 18" id="KW-0408">Iron</keyword>
<dbReference type="SMART" id="SM00332">
    <property type="entry name" value="PP2Cc"/>
    <property type="match status" value="1"/>
</dbReference>
<keyword evidence="18" id="KW-0496">Mitochondrion</keyword>
<dbReference type="GO" id="GO:0051537">
    <property type="term" value="F:2 iron, 2 sulfur cluster binding"/>
    <property type="evidence" value="ECO:0007669"/>
    <property type="project" value="UniProtKB-KW"/>
</dbReference>
<keyword evidence="8 18" id="KW-0004">4Fe-4S</keyword>
<dbReference type="PROSITE" id="PS00198">
    <property type="entry name" value="4FE4S_FER_1"/>
    <property type="match status" value="1"/>
</dbReference>
<comment type="subcellular location">
    <subcellularLocation>
        <location evidence="1 18">Mitochondrion inner membrane</location>
        <topology evidence="1 18">Peripheral membrane protein</topology>
        <orientation evidence="1 18">Matrix side</orientation>
    </subcellularLocation>
</comment>
<comment type="cofactor">
    <cofactor evidence="18">
        <name>[3Fe-4S] cluster</name>
        <dbReference type="ChEBI" id="CHEBI:21137"/>
    </cofactor>
    <text evidence="18">Binds 1 [3Fe-4S] cluster.</text>
</comment>